<dbReference type="PANTHER" id="PTHR32502">
    <property type="entry name" value="N-ACETYLGALACTOSAMINE PERMEASE II COMPONENT-RELATED"/>
    <property type="match status" value="1"/>
</dbReference>
<dbReference type="InterPro" id="IPR050303">
    <property type="entry name" value="GatZ_KbaZ_carbometab"/>
</dbReference>
<dbReference type="Gene3D" id="1.10.400.20">
    <property type="entry name" value="putative tagatose 6-phosphate kinase domain like"/>
    <property type="match status" value="1"/>
</dbReference>
<dbReference type="InterPro" id="IPR012062">
    <property type="entry name" value="GatZ/KbaZ-like"/>
</dbReference>
<dbReference type="NCBIfam" id="TIGR02810">
    <property type="entry name" value="agaZ_gatZ"/>
    <property type="match status" value="1"/>
</dbReference>
<evidence type="ECO:0000313" key="3">
    <source>
        <dbReference type="Proteomes" id="UP000311605"/>
    </source>
</evidence>
<name>A0A5C4X8A9_9HYPH</name>
<dbReference type="RefSeq" id="WP_139679550.1">
    <property type="nucleotide sequence ID" value="NZ_VDMN01000014.1"/>
</dbReference>
<dbReference type="PIRSF" id="PIRSF009264">
    <property type="entry name" value="TagBP_ald_AgaZ"/>
    <property type="match status" value="1"/>
</dbReference>
<gene>
    <name evidence="2" type="ORF">FHP24_28080</name>
</gene>
<dbReference type="SUPFAM" id="SSF51569">
    <property type="entry name" value="Aldolase"/>
    <property type="match status" value="1"/>
</dbReference>
<comment type="caution">
    <text evidence="2">The sequence shown here is derived from an EMBL/GenBank/DDBJ whole genome shotgun (WGS) entry which is preliminary data.</text>
</comment>
<dbReference type="Proteomes" id="UP000311605">
    <property type="component" value="Unassembled WGS sequence"/>
</dbReference>
<dbReference type="EC" id="4.1.2.40" evidence="2"/>
<evidence type="ECO:0000313" key="2">
    <source>
        <dbReference type="EMBL" id="TNM59578.1"/>
    </source>
</evidence>
<dbReference type="GO" id="GO:0009401">
    <property type="term" value="P:phosphoenolpyruvate-dependent sugar phosphotransferase system"/>
    <property type="evidence" value="ECO:0007669"/>
    <property type="project" value="TreeGrafter"/>
</dbReference>
<dbReference type="GO" id="GO:0009025">
    <property type="term" value="F:tagatose-bisphosphate aldolase activity"/>
    <property type="evidence" value="ECO:0007669"/>
    <property type="project" value="UniProtKB-EC"/>
</dbReference>
<evidence type="ECO:0000256" key="1">
    <source>
        <dbReference type="ARBA" id="ARBA00005007"/>
    </source>
</evidence>
<dbReference type="InterPro" id="IPR013785">
    <property type="entry name" value="Aldolase_TIM"/>
</dbReference>
<keyword evidence="3" id="KW-1185">Reference proteome</keyword>
<sequence>MSNYLLELSSARVKGTPFGITSVCSAHPVVLRAALRRASVAESHVLIEATCNQVNHLGGYTGMTPADFVDLVGRMADEEGLRRDLVILGGDHLGPNPWRKERAEDALAKARDMVRAYVAAGFSKIHIDTSMGCAGESVPLDDQTIAKRAADLCAIAEETARTAGLPMPVYILGTEVPVPGGADHMLDSVEPTSPEAARATIAIHREIFEAAGLHDALKRILAFVVQPGVEFGSDNVIVYEPPKAGALAAVLQDDDSLVFEAHSTDYQPEEALTSLVRDGFAILKVGPGLTFAYREALYALDMIASELVPSYGARALAMGMEKLMLEHPGDWQGHYHGDEASLRLQRHYSYSDRIRYYWNRPEAAAAVEALATVLEGRKIPEPLLRQYLPRHDLRDVAGMQDILIAAVDAVLGTYDRAARPHPV</sequence>
<dbReference type="PANTHER" id="PTHR32502:SF2">
    <property type="entry name" value="D-TAGATOSE-1,6-BISPHOSPHATE ALDOLASE SUBUNIT KBAZ"/>
    <property type="match status" value="1"/>
</dbReference>
<keyword evidence="2" id="KW-0456">Lyase</keyword>
<dbReference type="Pfam" id="PF08013">
    <property type="entry name" value="GatZ_KbaZ-like"/>
    <property type="match status" value="1"/>
</dbReference>
<comment type="pathway">
    <text evidence="1">Carbohydrate metabolism.</text>
</comment>
<organism evidence="2 3">
    <name type="scientific">Aliirhizobium smilacinae</name>
    <dbReference type="NCBI Taxonomy" id="1395944"/>
    <lineage>
        <taxon>Bacteria</taxon>
        <taxon>Pseudomonadati</taxon>
        <taxon>Pseudomonadota</taxon>
        <taxon>Alphaproteobacteria</taxon>
        <taxon>Hyphomicrobiales</taxon>
        <taxon>Rhizobiaceae</taxon>
        <taxon>Aliirhizobium</taxon>
    </lineage>
</organism>
<proteinExistence type="predicted"/>
<dbReference type="GO" id="GO:0005886">
    <property type="term" value="C:plasma membrane"/>
    <property type="evidence" value="ECO:0007669"/>
    <property type="project" value="TreeGrafter"/>
</dbReference>
<reference evidence="2 3" key="1">
    <citation type="submission" date="2019-06" db="EMBL/GenBank/DDBJ databases">
        <title>The draft genome of Rhizobium smilacinae PTYR-5.</title>
        <authorList>
            <person name="Liu L."/>
            <person name="Li L."/>
            <person name="Zhang X."/>
        </authorList>
    </citation>
    <scope>NUCLEOTIDE SEQUENCE [LARGE SCALE GENOMIC DNA]</scope>
    <source>
        <strain evidence="2 3">PTYR-5</strain>
    </source>
</reference>
<protein>
    <submittedName>
        <fullName evidence="2">D-tagatose-bisphosphate aldolase, class II, non-catalytic subunit</fullName>
        <ecNumber evidence="2">4.1.2.40</ecNumber>
    </submittedName>
</protein>
<dbReference type="EMBL" id="VDMN01000014">
    <property type="protein sequence ID" value="TNM59578.1"/>
    <property type="molecule type" value="Genomic_DNA"/>
</dbReference>
<dbReference type="AlphaFoldDB" id="A0A5C4X8A9"/>
<accession>A0A5C4X8A9</accession>
<dbReference type="Gene3D" id="3.20.20.70">
    <property type="entry name" value="Aldolase class I"/>
    <property type="match status" value="1"/>
</dbReference>
<dbReference type="GO" id="GO:0005975">
    <property type="term" value="P:carbohydrate metabolic process"/>
    <property type="evidence" value="ECO:0007669"/>
    <property type="project" value="InterPro"/>
</dbReference>
<dbReference type="OrthoDB" id="1672942at2"/>